<dbReference type="Proteomes" id="UP000011115">
    <property type="component" value="Unassembled WGS sequence"/>
</dbReference>
<dbReference type="PaxDb" id="4113-PGSC0003DMT400085746"/>
<dbReference type="PANTHER" id="PTHR46336:SF18">
    <property type="entry name" value="BTB_POZ DOMAIN-CONTAINING PROTEIN POB1-LIKE"/>
    <property type="match status" value="1"/>
</dbReference>
<dbReference type="PANTHER" id="PTHR46336">
    <property type="entry name" value="OS02G0260700 PROTEIN"/>
    <property type="match status" value="1"/>
</dbReference>
<keyword evidence="2" id="KW-1185">Reference proteome</keyword>
<dbReference type="InParanoid" id="M1DA69"/>
<reference evidence="1" key="2">
    <citation type="submission" date="2015-06" db="UniProtKB">
        <authorList>
            <consortium name="EnsemblPlants"/>
        </authorList>
    </citation>
    <scope>IDENTIFICATION</scope>
    <source>
        <strain evidence="1">DM1-3 516 R44</strain>
    </source>
</reference>
<dbReference type="EnsemblPlants" id="PGSC0003DMT400085746">
    <property type="protein sequence ID" value="PGSC0003DMT400085746"/>
    <property type="gene ID" value="PGSC0003DMG400035317"/>
</dbReference>
<dbReference type="HOGENOM" id="CLU_1002579_0_0_1"/>
<dbReference type="eggNOG" id="ENOG502QT6M">
    <property type="taxonomic scope" value="Eukaryota"/>
</dbReference>
<sequence>MTKVAVLMIRRSSKQMMKVLVELLIWVENANIAKKKSSQEQMLLSNGTGEQRHVIVQIDESEEAAFIDLLKFMYCNALSTTTPTGLLDVLMVVDRFERLFFTRPENRISSVQLLPRWRMLTARCYVEKAYKYKTVKVLEFLTPHQQCVVHLDLDRCECSFLFPTGKVFSRTFHLGGRELFLAAYCNMDLQGAVQCLGLFLGMHGKESKPLAIYYEFAVRMSPTNEYVSKHKGNYTLTSGVVVGCRNLCCVDWTAFLKEDSLYFIKGVVYLLAVITIRE</sequence>
<dbReference type="STRING" id="4113.M1DA69"/>
<accession>M1DA69</accession>
<dbReference type="Gramene" id="PGSC0003DMT400085746">
    <property type="protein sequence ID" value="PGSC0003DMT400085746"/>
    <property type="gene ID" value="PGSC0003DMG400035317"/>
</dbReference>
<reference evidence="2" key="1">
    <citation type="journal article" date="2011" name="Nature">
        <title>Genome sequence and analysis of the tuber crop potato.</title>
        <authorList>
            <consortium name="The Potato Genome Sequencing Consortium"/>
        </authorList>
    </citation>
    <scope>NUCLEOTIDE SEQUENCE [LARGE SCALE GENOMIC DNA]</scope>
    <source>
        <strain evidence="2">cv. DM1-3 516 R44</strain>
    </source>
</reference>
<evidence type="ECO:0000313" key="2">
    <source>
        <dbReference type="Proteomes" id="UP000011115"/>
    </source>
</evidence>
<dbReference type="InterPro" id="IPR045890">
    <property type="entry name" value="POB1-like"/>
</dbReference>
<proteinExistence type="predicted"/>
<dbReference type="GO" id="GO:0010114">
    <property type="term" value="P:response to red light"/>
    <property type="evidence" value="ECO:0000318"/>
    <property type="project" value="GO_Central"/>
</dbReference>
<protein>
    <submittedName>
        <fullName evidence="1">Atpob1</fullName>
    </submittedName>
</protein>
<name>M1DA69_SOLTU</name>
<organism evidence="1 2">
    <name type="scientific">Solanum tuberosum</name>
    <name type="common">Potato</name>
    <dbReference type="NCBI Taxonomy" id="4113"/>
    <lineage>
        <taxon>Eukaryota</taxon>
        <taxon>Viridiplantae</taxon>
        <taxon>Streptophyta</taxon>
        <taxon>Embryophyta</taxon>
        <taxon>Tracheophyta</taxon>
        <taxon>Spermatophyta</taxon>
        <taxon>Magnoliopsida</taxon>
        <taxon>eudicotyledons</taxon>
        <taxon>Gunneridae</taxon>
        <taxon>Pentapetalae</taxon>
        <taxon>asterids</taxon>
        <taxon>lamiids</taxon>
        <taxon>Solanales</taxon>
        <taxon>Solanaceae</taxon>
        <taxon>Solanoideae</taxon>
        <taxon>Solaneae</taxon>
        <taxon>Solanum</taxon>
    </lineage>
</organism>
<dbReference type="SUPFAM" id="SSF49599">
    <property type="entry name" value="TRAF domain-like"/>
    <property type="match status" value="1"/>
</dbReference>
<evidence type="ECO:0000313" key="1">
    <source>
        <dbReference type="EnsemblPlants" id="PGSC0003DMT400085746"/>
    </source>
</evidence>
<dbReference type="AlphaFoldDB" id="M1DA69"/>
<dbReference type="OMA" id="LLIWVEN"/>
<dbReference type="GO" id="GO:0005634">
    <property type="term" value="C:nucleus"/>
    <property type="evidence" value="ECO:0000318"/>
    <property type="project" value="GO_Central"/>
</dbReference>